<comment type="subcellular location">
    <subcellularLocation>
        <location evidence="10 11">Cytoplasm</location>
    </subcellularLocation>
</comment>
<evidence type="ECO:0000259" key="14">
    <source>
        <dbReference type="Pfam" id="PF08245"/>
    </source>
</evidence>
<comment type="similarity">
    <text evidence="10">Belongs to the MurCDEF family. MurF subfamily.</text>
</comment>
<feature type="domain" description="Mur ligase central" evidence="14">
    <location>
        <begin position="112"/>
        <end position="295"/>
    </location>
</feature>
<evidence type="ECO:0000259" key="13">
    <source>
        <dbReference type="Pfam" id="PF02875"/>
    </source>
</evidence>
<evidence type="ECO:0000256" key="11">
    <source>
        <dbReference type="RuleBase" id="RU004136"/>
    </source>
</evidence>
<dbReference type="GO" id="GO:0071555">
    <property type="term" value="P:cell wall organization"/>
    <property type="evidence" value="ECO:0007669"/>
    <property type="project" value="UniProtKB-KW"/>
</dbReference>
<keyword evidence="1 10" id="KW-0963">Cytoplasm</keyword>
<dbReference type="InterPro" id="IPR004101">
    <property type="entry name" value="Mur_ligase_C"/>
</dbReference>
<dbReference type="HAMAP" id="MF_02019">
    <property type="entry name" value="MurF"/>
    <property type="match status" value="1"/>
</dbReference>
<evidence type="ECO:0000256" key="6">
    <source>
        <dbReference type="ARBA" id="ARBA00022960"/>
    </source>
</evidence>
<dbReference type="Pfam" id="PF01225">
    <property type="entry name" value="Mur_ligase"/>
    <property type="match status" value="1"/>
</dbReference>
<keyword evidence="8 10" id="KW-0131">Cell cycle</keyword>
<dbReference type="Gene3D" id="3.40.1390.10">
    <property type="entry name" value="MurE/MurF, N-terminal domain"/>
    <property type="match status" value="1"/>
</dbReference>
<dbReference type="InterPro" id="IPR000713">
    <property type="entry name" value="Mur_ligase_N"/>
</dbReference>
<keyword evidence="16" id="KW-1185">Reference proteome</keyword>
<dbReference type="NCBIfam" id="TIGR01143">
    <property type="entry name" value="murF"/>
    <property type="match status" value="1"/>
</dbReference>
<evidence type="ECO:0000313" key="15">
    <source>
        <dbReference type="EMBL" id="KJJ84560.1"/>
    </source>
</evidence>
<dbReference type="SUPFAM" id="SSF63418">
    <property type="entry name" value="MurE/MurF N-terminal domain"/>
    <property type="match status" value="1"/>
</dbReference>
<accession>A0A0F0CSZ0</accession>
<dbReference type="GO" id="GO:0051301">
    <property type="term" value="P:cell division"/>
    <property type="evidence" value="ECO:0007669"/>
    <property type="project" value="UniProtKB-KW"/>
</dbReference>
<dbReference type="Proteomes" id="UP000033428">
    <property type="component" value="Unassembled WGS sequence"/>
</dbReference>
<evidence type="ECO:0000256" key="7">
    <source>
        <dbReference type="ARBA" id="ARBA00022984"/>
    </source>
</evidence>
<protein>
    <recommendedName>
        <fullName evidence="10 11">UDP-N-acetylmuramoyl-tripeptide--D-alanyl-D-alanine ligase</fullName>
        <ecNumber evidence="10 11">6.3.2.10</ecNumber>
    </recommendedName>
    <alternativeName>
        <fullName evidence="10">D-alanyl-D-alanine-adding enzyme</fullName>
    </alternativeName>
</protein>
<dbReference type="InterPro" id="IPR013221">
    <property type="entry name" value="Mur_ligase_cen"/>
</dbReference>
<dbReference type="InterPro" id="IPR035911">
    <property type="entry name" value="MurE/MurF_N"/>
</dbReference>
<keyword evidence="7 10" id="KW-0573">Peptidoglycan synthesis</keyword>
<comment type="caution">
    <text evidence="15">The sequence shown here is derived from an EMBL/GenBank/DDBJ whole genome shotgun (WGS) entry which is preliminary data.</text>
</comment>
<keyword evidence="4 10" id="KW-0547">Nucleotide-binding</keyword>
<feature type="domain" description="Mur ligase C-terminal" evidence="13">
    <location>
        <begin position="318"/>
        <end position="443"/>
    </location>
</feature>
<evidence type="ECO:0000256" key="4">
    <source>
        <dbReference type="ARBA" id="ARBA00022741"/>
    </source>
</evidence>
<evidence type="ECO:0000256" key="5">
    <source>
        <dbReference type="ARBA" id="ARBA00022840"/>
    </source>
</evidence>
<comment type="function">
    <text evidence="10 11">Involved in cell wall formation. Catalyzes the final step in the synthesis of UDP-N-acetylmuramoyl-pentapeptide, the precursor of murein.</text>
</comment>
<dbReference type="AlphaFoldDB" id="A0A0F0CSZ0"/>
<gene>
    <name evidence="10" type="primary">murF</name>
    <name evidence="15" type="ORF">OMAG_001565</name>
</gene>
<dbReference type="EMBL" id="JYNY01000332">
    <property type="protein sequence ID" value="KJJ84560.1"/>
    <property type="molecule type" value="Genomic_DNA"/>
</dbReference>
<evidence type="ECO:0000256" key="10">
    <source>
        <dbReference type="HAMAP-Rule" id="MF_02019"/>
    </source>
</evidence>
<evidence type="ECO:0000256" key="1">
    <source>
        <dbReference type="ARBA" id="ARBA00022490"/>
    </source>
</evidence>
<dbReference type="Gene3D" id="3.90.190.20">
    <property type="entry name" value="Mur ligase, C-terminal domain"/>
    <property type="match status" value="1"/>
</dbReference>
<dbReference type="InterPro" id="IPR036565">
    <property type="entry name" value="Mur-like_cat_sf"/>
</dbReference>
<name>A0A0F0CSZ0_9BACT</name>
<evidence type="ECO:0000259" key="12">
    <source>
        <dbReference type="Pfam" id="PF01225"/>
    </source>
</evidence>
<dbReference type="InterPro" id="IPR005863">
    <property type="entry name" value="UDP-N-AcMur_synth"/>
</dbReference>
<dbReference type="GO" id="GO:0047480">
    <property type="term" value="F:UDP-N-acetylmuramoyl-tripeptide-D-alanyl-D-alanine ligase activity"/>
    <property type="evidence" value="ECO:0007669"/>
    <property type="project" value="UniProtKB-UniRule"/>
</dbReference>
<evidence type="ECO:0000256" key="8">
    <source>
        <dbReference type="ARBA" id="ARBA00023306"/>
    </source>
</evidence>
<dbReference type="Gene3D" id="3.40.1190.10">
    <property type="entry name" value="Mur-like, catalytic domain"/>
    <property type="match status" value="1"/>
</dbReference>
<dbReference type="Pfam" id="PF02875">
    <property type="entry name" value="Mur_ligase_C"/>
    <property type="match status" value="1"/>
</dbReference>
<dbReference type="GO" id="GO:0008766">
    <property type="term" value="F:UDP-N-acetylmuramoylalanyl-D-glutamyl-2,6-diaminopimelate-D-alanyl-D-alanine ligase activity"/>
    <property type="evidence" value="ECO:0007669"/>
    <property type="project" value="RHEA"/>
</dbReference>
<evidence type="ECO:0000313" key="16">
    <source>
        <dbReference type="Proteomes" id="UP000033428"/>
    </source>
</evidence>
<reference evidence="15 16" key="1">
    <citation type="submission" date="2015-02" db="EMBL/GenBank/DDBJ databases">
        <title>Single-cell genomics of uncultivated deep-branching MTB reveals a conserved set of magnetosome genes.</title>
        <authorList>
            <person name="Kolinko S."/>
            <person name="Richter M."/>
            <person name="Glockner F.O."/>
            <person name="Brachmann A."/>
            <person name="Schuler D."/>
        </authorList>
    </citation>
    <scope>NUCLEOTIDE SEQUENCE [LARGE SCALE GENOMIC DNA]</scope>
    <source>
        <strain evidence="15">SKK-01</strain>
    </source>
</reference>
<dbReference type="Pfam" id="PF08245">
    <property type="entry name" value="Mur_ligase_M"/>
    <property type="match status" value="1"/>
</dbReference>
<keyword evidence="6 10" id="KW-0133">Cell shape</keyword>
<evidence type="ECO:0000256" key="3">
    <source>
        <dbReference type="ARBA" id="ARBA00022618"/>
    </source>
</evidence>
<dbReference type="InterPro" id="IPR036615">
    <property type="entry name" value="Mur_ligase_C_dom_sf"/>
</dbReference>
<dbReference type="GO" id="GO:0009252">
    <property type="term" value="P:peptidoglycan biosynthetic process"/>
    <property type="evidence" value="ECO:0007669"/>
    <property type="project" value="UniProtKB-UniRule"/>
</dbReference>
<dbReference type="PATRIC" id="fig|1609969.3.peg.1681"/>
<evidence type="ECO:0000256" key="9">
    <source>
        <dbReference type="ARBA" id="ARBA00023316"/>
    </source>
</evidence>
<keyword evidence="3 10" id="KW-0132">Cell division</keyword>
<sequence length="460" mass="50164">MINISVREIGEITKGKIVSGEPGNLVNHFSTDSRKILSGDFFIAIKGKNFDAHVYIEEVLKKGASGIIAEGRVNPEVEKNAPNYIVVKNSITAMAEISRFLRLRSKARFVCITGTNGKTTTKDILGALLSPSFKVLKSPESFNNVIGISLTLFGLEAEDEVAVMEVGTNHPGEIKELGNILNPDIAVITNIGDGHLEFLKDRNGVFCEKIDLIREVKPGGIVILNGDDPYLSQCRAMFPEKIIKFVGTNKDADYKINSINMIDDGYEFMMNGVNFFIPVLGEHNVYNAAAGLAVAIELGMPINLLKQKLLEVSLPNMRLAKVTHGGVTFINDAYNANPVSFESAINVLKTIPSNGKKCVVAGAMLELGERSRELHEKVGGYIADKGIDYLVTVGDMASYISKGALARGMKKENIFIVKTSEEAVLAIKNFLIQGDIVLVKASRGSKMEEVIKCFITSFTR</sequence>
<comment type="catalytic activity">
    <reaction evidence="10 11">
        <text>D-alanyl-D-alanine + UDP-N-acetyl-alpha-D-muramoyl-L-alanyl-gamma-D-glutamyl-meso-2,6-diaminopimelate + ATP = UDP-N-acetyl-alpha-D-muramoyl-L-alanyl-gamma-D-glutamyl-meso-2,6-diaminopimeloyl-D-alanyl-D-alanine + ADP + phosphate + H(+)</text>
        <dbReference type="Rhea" id="RHEA:28374"/>
        <dbReference type="ChEBI" id="CHEBI:15378"/>
        <dbReference type="ChEBI" id="CHEBI:30616"/>
        <dbReference type="ChEBI" id="CHEBI:43474"/>
        <dbReference type="ChEBI" id="CHEBI:57822"/>
        <dbReference type="ChEBI" id="CHEBI:61386"/>
        <dbReference type="ChEBI" id="CHEBI:83905"/>
        <dbReference type="ChEBI" id="CHEBI:456216"/>
        <dbReference type="EC" id="6.3.2.10"/>
    </reaction>
</comment>
<dbReference type="SUPFAM" id="SSF53244">
    <property type="entry name" value="MurD-like peptide ligases, peptide-binding domain"/>
    <property type="match status" value="1"/>
</dbReference>
<evidence type="ECO:0000256" key="2">
    <source>
        <dbReference type="ARBA" id="ARBA00022598"/>
    </source>
</evidence>
<dbReference type="SUPFAM" id="SSF53623">
    <property type="entry name" value="MurD-like peptide ligases, catalytic domain"/>
    <property type="match status" value="1"/>
</dbReference>
<dbReference type="EC" id="6.3.2.10" evidence="10 11"/>
<dbReference type="GO" id="GO:0005524">
    <property type="term" value="F:ATP binding"/>
    <property type="evidence" value="ECO:0007669"/>
    <property type="project" value="UniProtKB-UniRule"/>
</dbReference>
<keyword evidence="9 10" id="KW-0961">Cell wall biogenesis/degradation</keyword>
<feature type="binding site" evidence="10">
    <location>
        <begin position="114"/>
        <end position="120"/>
    </location>
    <ligand>
        <name>ATP</name>
        <dbReference type="ChEBI" id="CHEBI:30616"/>
    </ligand>
</feature>
<comment type="pathway">
    <text evidence="10 11">Cell wall biogenesis; peptidoglycan biosynthesis.</text>
</comment>
<dbReference type="PANTHER" id="PTHR43024">
    <property type="entry name" value="UDP-N-ACETYLMURAMOYL-TRIPEPTIDE--D-ALANYL-D-ALANINE LIGASE"/>
    <property type="match status" value="1"/>
</dbReference>
<dbReference type="InterPro" id="IPR051046">
    <property type="entry name" value="MurCDEF_CellWall_CoF430Synth"/>
</dbReference>
<dbReference type="GO" id="GO:0005737">
    <property type="term" value="C:cytoplasm"/>
    <property type="evidence" value="ECO:0007669"/>
    <property type="project" value="UniProtKB-SubCell"/>
</dbReference>
<keyword evidence="5 10" id="KW-0067">ATP-binding</keyword>
<proteinExistence type="inferred from homology"/>
<keyword evidence="2 10" id="KW-0436">Ligase</keyword>
<feature type="domain" description="Mur ligase N-terminal catalytic" evidence="12">
    <location>
        <begin position="30"/>
        <end position="99"/>
    </location>
</feature>
<dbReference type="PANTHER" id="PTHR43024:SF1">
    <property type="entry name" value="UDP-N-ACETYLMURAMOYL-TRIPEPTIDE--D-ALANYL-D-ALANINE LIGASE"/>
    <property type="match status" value="1"/>
</dbReference>
<dbReference type="GO" id="GO:0008360">
    <property type="term" value="P:regulation of cell shape"/>
    <property type="evidence" value="ECO:0007669"/>
    <property type="project" value="UniProtKB-KW"/>
</dbReference>
<dbReference type="UniPathway" id="UPA00219"/>
<organism evidence="15 16">
    <name type="scientific">Candidatus Omnitrophus magneticus</name>
    <dbReference type="NCBI Taxonomy" id="1609969"/>
    <lineage>
        <taxon>Bacteria</taxon>
        <taxon>Pseudomonadati</taxon>
        <taxon>Candidatus Omnitrophota</taxon>
        <taxon>Candidatus Omnitrophus</taxon>
    </lineage>
</organism>